<dbReference type="EMBL" id="UXAV01000042">
    <property type="protein sequence ID" value="VDC29054.1"/>
    <property type="molecule type" value="Genomic_DNA"/>
</dbReference>
<protein>
    <recommendedName>
        <fullName evidence="4">DUF948 domain-containing protein</fullName>
    </recommendedName>
</protein>
<name>A0A3P5X4F5_9BACL</name>
<gene>
    <name evidence="2" type="ORF">FILTAD_01967</name>
</gene>
<keyword evidence="3" id="KW-1185">Reference proteome</keyword>
<dbReference type="PANTHER" id="PTHR40070">
    <property type="entry name" value="UPF0478 PROTEIN YTXG"/>
    <property type="match status" value="1"/>
</dbReference>
<reference evidence="2 3" key="1">
    <citation type="submission" date="2018-11" db="EMBL/GenBank/DDBJ databases">
        <authorList>
            <person name="Criscuolo A."/>
        </authorList>
    </citation>
    <scope>NUCLEOTIDE SEQUENCE [LARGE SCALE GENOMIC DNA]</scope>
    <source>
        <strain evidence="2">ATB-66</strain>
    </source>
</reference>
<feature type="transmembrane region" description="Helical" evidence="1">
    <location>
        <begin position="6"/>
        <end position="26"/>
    </location>
</feature>
<evidence type="ECO:0000313" key="2">
    <source>
        <dbReference type="EMBL" id="VDC29054.1"/>
    </source>
</evidence>
<evidence type="ECO:0008006" key="4">
    <source>
        <dbReference type="Google" id="ProtNLM"/>
    </source>
</evidence>
<proteinExistence type="predicted"/>
<keyword evidence="1" id="KW-0472">Membrane</keyword>
<dbReference type="PANTHER" id="PTHR40070:SF1">
    <property type="entry name" value="UPF0478 PROTEIN YTXG"/>
    <property type="match status" value="1"/>
</dbReference>
<dbReference type="Proteomes" id="UP000270468">
    <property type="component" value="Unassembled WGS sequence"/>
</dbReference>
<dbReference type="RefSeq" id="WP_124070600.1">
    <property type="nucleotide sequence ID" value="NZ_CBCRXF010000001.1"/>
</dbReference>
<sequence>MNLTGIGVLLIGVAFLVLAIFFARVLNNFSSILRGVDKTVEQLPNQLDSILNETGSLIQNSNNTLADVNEKLGTLTPLFNIVGDVGESTRTLSASLVDAAASAKKKMDKVDVQAKNERLGSTYGSAALGFYLLTKRNDAKKVPGFIRGRNLYVEGEKKSFDIHQMKGKAKEAAITGK</sequence>
<evidence type="ECO:0000256" key="1">
    <source>
        <dbReference type="SAM" id="Phobius"/>
    </source>
</evidence>
<dbReference type="OrthoDB" id="2437843at2"/>
<organism evidence="2 3">
    <name type="scientific">Filibacter tadaridae</name>
    <dbReference type="NCBI Taxonomy" id="2483811"/>
    <lineage>
        <taxon>Bacteria</taxon>
        <taxon>Bacillati</taxon>
        <taxon>Bacillota</taxon>
        <taxon>Bacilli</taxon>
        <taxon>Bacillales</taxon>
        <taxon>Caryophanaceae</taxon>
        <taxon>Filibacter</taxon>
    </lineage>
</organism>
<dbReference type="InterPro" id="IPR009293">
    <property type="entry name" value="UPF0478"/>
</dbReference>
<keyword evidence="1" id="KW-1133">Transmembrane helix</keyword>
<keyword evidence="1" id="KW-0812">Transmembrane</keyword>
<evidence type="ECO:0000313" key="3">
    <source>
        <dbReference type="Proteomes" id="UP000270468"/>
    </source>
</evidence>
<accession>A0A3P5X4F5</accession>
<dbReference type="AlphaFoldDB" id="A0A3P5X4F5"/>
<dbReference type="Pfam" id="PF06103">
    <property type="entry name" value="DUF948"/>
    <property type="match status" value="1"/>
</dbReference>